<protein>
    <submittedName>
        <fullName evidence="1">Uncharacterized protein</fullName>
    </submittedName>
</protein>
<evidence type="ECO:0000313" key="2">
    <source>
        <dbReference type="Proteomes" id="UP000054359"/>
    </source>
</evidence>
<evidence type="ECO:0000313" key="1">
    <source>
        <dbReference type="EMBL" id="KFM69364.1"/>
    </source>
</evidence>
<feature type="non-terminal residue" evidence="1">
    <location>
        <position position="46"/>
    </location>
</feature>
<proteinExistence type="predicted"/>
<name>A0A087TW75_STEMI</name>
<dbReference type="Proteomes" id="UP000054359">
    <property type="component" value="Unassembled WGS sequence"/>
</dbReference>
<keyword evidence="2" id="KW-1185">Reference proteome</keyword>
<gene>
    <name evidence="1" type="ORF">X975_25445</name>
</gene>
<sequence>MYCLFTDSNQIICCVLHDMGSSVNIILSCSFVTSNYKIKLWTVLWK</sequence>
<reference evidence="1 2" key="1">
    <citation type="submission" date="2013-11" db="EMBL/GenBank/DDBJ databases">
        <title>Genome sequencing of Stegodyphus mimosarum.</title>
        <authorList>
            <person name="Bechsgaard J."/>
        </authorList>
    </citation>
    <scope>NUCLEOTIDE SEQUENCE [LARGE SCALE GENOMIC DNA]</scope>
</reference>
<organism evidence="1 2">
    <name type="scientific">Stegodyphus mimosarum</name>
    <name type="common">African social velvet spider</name>
    <dbReference type="NCBI Taxonomy" id="407821"/>
    <lineage>
        <taxon>Eukaryota</taxon>
        <taxon>Metazoa</taxon>
        <taxon>Ecdysozoa</taxon>
        <taxon>Arthropoda</taxon>
        <taxon>Chelicerata</taxon>
        <taxon>Arachnida</taxon>
        <taxon>Araneae</taxon>
        <taxon>Araneomorphae</taxon>
        <taxon>Entelegynae</taxon>
        <taxon>Eresoidea</taxon>
        <taxon>Eresidae</taxon>
        <taxon>Stegodyphus</taxon>
    </lineage>
</organism>
<dbReference type="EMBL" id="KK117023">
    <property type="protein sequence ID" value="KFM69364.1"/>
    <property type="molecule type" value="Genomic_DNA"/>
</dbReference>
<dbReference type="AlphaFoldDB" id="A0A087TW75"/>
<accession>A0A087TW75</accession>